<proteinExistence type="predicted"/>
<accession>A0A0A9C9D3</accession>
<protein>
    <submittedName>
        <fullName evidence="1">Uncharacterized protein</fullName>
    </submittedName>
</protein>
<name>A0A0A9C9D3_ARUDO</name>
<sequence length="36" mass="4084">MSVMALHHKYSKSPTALLFPLQFSGHHKVQITGEYV</sequence>
<dbReference type="AlphaFoldDB" id="A0A0A9C9D3"/>
<reference evidence="1" key="1">
    <citation type="submission" date="2014-09" db="EMBL/GenBank/DDBJ databases">
        <authorList>
            <person name="Magalhaes I.L.F."/>
            <person name="Oliveira U."/>
            <person name="Santos F.R."/>
            <person name="Vidigal T.H.D.A."/>
            <person name="Brescovit A.D."/>
            <person name="Santos A.J."/>
        </authorList>
    </citation>
    <scope>NUCLEOTIDE SEQUENCE</scope>
    <source>
        <tissue evidence="1">Shoot tissue taken approximately 20 cm above the soil surface</tissue>
    </source>
</reference>
<reference evidence="1" key="2">
    <citation type="journal article" date="2015" name="Data Brief">
        <title>Shoot transcriptome of the giant reed, Arundo donax.</title>
        <authorList>
            <person name="Barrero R.A."/>
            <person name="Guerrero F.D."/>
            <person name="Moolhuijzen P."/>
            <person name="Goolsby J.A."/>
            <person name="Tidwell J."/>
            <person name="Bellgard S.E."/>
            <person name="Bellgard M.I."/>
        </authorList>
    </citation>
    <scope>NUCLEOTIDE SEQUENCE</scope>
    <source>
        <tissue evidence="1">Shoot tissue taken approximately 20 cm above the soil surface</tissue>
    </source>
</reference>
<dbReference type="EMBL" id="GBRH01227875">
    <property type="protein sequence ID" value="JAD70020.1"/>
    <property type="molecule type" value="Transcribed_RNA"/>
</dbReference>
<evidence type="ECO:0000313" key="1">
    <source>
        <dbReference type="EMBL" id="JAD70020.1"/>
    </source>
</evidence>
<organism evidence="1">
    <name type="scientific">Arundo donax</name>
    <name type="common">Giant reed</name>
    <name type="synonym">Donax arundinaceus</name>
    <dbReference type="NCBI Taxonomy" id="35708"/>
    <lineage>
        <taxon>Eukaryota</taxon>
        <taxon>Viridiplantae</taxon>
        <taxon>Streptophyta</taxon>
        <taxon>Embryophyta</taxon>
        <taxon>Tracheophyta</taxon>
        <taxon>Spermatophyta</taxon>
        <taxon>Magnoliopsida</taxon>
        <taxon>Liliopsida</taxon>
        <taxon>Poales</taxon>
        <taxon>Poaceae</taxon>
        <taxon>PACMAD clade</taxon>
        <taxon>Arundinoideae</taxon>
        <taxon>Arundineae</taxon>
        <taxon>Arundo</taxon>
    </lineage>
</organism>